<feature type="region of interest" description="Disordered" evidence="1">
    <location>
        <begin position="208"/>
        <end position="350"/>
    </location>
</feature>
<accession>A0A0D3ATF3</accession>
<dbReference type="HOGENOM" id="CLU_043604_0_0_1"/>
<evidence type="ECO:0000313" key="3">
    <source>
        <dbReference type="Proteomes" id="UP000032141"/>
    </source>
</evidence>
<dbReference type="Proteomes" id="UP000032141">
    <property type="component" value="Chromosome C2"/>
</dbReference>
<reference evidence="2 3" key="1">
    <citation type="journal article" date="2014" name="Genome Biol.">
        <title>Transcriptome and methylome profiling reveals relics of genome dominance in the mesopolyploid Brassica oleracea.</title>
        <authorList>
            <person name="Parkin I.A."/>
            <person name="Koh C."/>
            <person name="Tang H."/>
            <person name="Robinson S.J."/>
            <person name="Kagale S."/>
            <person name="Clarke W.E."/>
            <person name="Town C.D."/>
            <person name="Nixon J."/>
            <person name="Krishnakumar V."/>
            <person name="Bidwell S.L."/>
            <person name="Denoeud F."/>
            <person name="Belcram H."/>
            <person name="Links M.G."/>
            <person name="Just J."/>
            <person name="Clarke C."/>
            <person name="Bender T."/>
            <person name="Huebert T."/>
            <person name="Mason A.S."/>
            <person name="Pires J.C."/>
            <person name="Barker G."/>
            <person name="Moore J."/>
            <person name="Walley P.G."/>
            <person name="Manoli S."/>
            <person name="Batley J."/>
            <person name="Edwards D."/>
            <person name="Nelson M.N."/>
            <person name="Wang X."/>
            <person name="Paterson A.H."/>
            <person name="King G."/>
            <person name="Bancroft I."/>
            <person name="Chalhoub B."/>
            <person name="Sharpe A.G."/>
        </authorList>
    </citation>
    <scope>NUCLEOTIDE SEQUENCE</scope>
    <source>
        <strain evidence="2 3">cv. TO1000</strain>
    </source>
</reference>
<feature type="compositionally biased region" description="Polar residues" evidence="1">
    <location>
        <begin position="263"/>
        <end position="282"/>
    </location>
</feature>
<evidence type="ECO:0000256" key="1">
    <source>
        <dbReference type="SAM" id="MobiDB-lite"/>
    </source>
</evidence>
<proteinExistence type="predicted"/>
<sequence>MFGLHKKSNQASKPQQDIFYPFKTVFEKEQLIFGDKKQFASNGFDFVQKQRNQRKRQNMLGDDEKRVRNGDRPFTKAKRSNCDMLDWNELQTYASLEKMLLKAIFAIQQLKKKGNTNTSSAPKHECNFSSLSNFDLKTNVFSFDKSKAVKTTSKAHYTRCFKFHRIGHYANKCQKQKPLVTLENAKVETEPEKEECSDLLSIFDDYAHEPMAGPDKEQNRGHQANQDRSSSIQKPDQTQEGNNDVPQSMDHYMEPAQHGDQDVLNNSTEVRPSDRTNQTNQARIDPRTSRMEFQLEPRPDDRTDHTRACLSRPSRHSKDNSQARLSLGREEPKDGFAFSPGGPSRQSRMCPSPYRRAPIWSVKHLSLHESKGPCFPFVLGGDFDLILADLKSKCVLPPCLSEPVGQDLVDGGAGGSVAPTWKGWLAKMRLCVPRMIEFAISSGTFVLRFLFRPSVAVFLSWDWPLVAFNPRRFCNF</sequence>
<feature type="compositionally biased region" description="Basic and acidic residues" evidence="1">
    <location>
        <begin position="62"/>
        <end position="74"/>
    </location>
</feature>
<protein>
    <submittedName>
        <fullName evidence="2">Uncharacterized protein</fullName>
    </submittedName>
</protein>
<feature type="compositionally biased region" description="Polar residues" evidence="1">
    <location>
        <begin position="221"/>
        <end position="246"/>
    </location>
</feature>
<keyword evidence="3" id="KW-1185">Reference proteome</keyword>
<feature type="compositionally biased region" description="Basic and acidic residues" evidence="1">
    <location>
        <begin position="251"/>
        <end position="261"/>
    </location>
</feature>
<name>A0A0D3ATF3_BRAOL</name>
<feature type="region of interest" description="Disordered" evidence="1">
    <location>
        <begin position="51"/>
        <end position="75"/>
    </location>
</feature>
<feature type="compositionally biased region" description="Basic and acidic residues" evidence="1">
    <location>
        <begin position="316"/>
        <end position="334"/>
    </location>
</feature>
<evidence type="ECO:0000313" key="2">
    <source>
        <dbReference type="EnsemblPlants" id="Bo2g115160.1"/>
    </source>
</evidence>
<organism evidence="2 3">
    <name type="scientific">Brassica oleracea var. oleracea</name>
    <dbReference type="NCBI Taxonomy" id="109376"/>
    <lineage>
        <taxon>Eukaryota</taxon>
        <taxon>Viridiplantae</taxon>
        <taxon>Streptophyta</taxon>
        <taxon>Embryophyta</taxon>
        <taxon>Tracheophyta</taxon>
        <taxon>Spermatophyta</taxon>
        <taxon>Magnoliopsida</taxon>
        <taxon>eudicotyledons</taxon>
        <taxon>Gunneridae</taxon>
        <taxon>Pentapetalae</taxon>
        <taxon>rosids</taxon>
        <taxon>malvids</taxon>
        <taxon>Brassicales</taxon>
        <taxon>Brassicaceae</taxon>
        <taxon>Brassiceae</taxon>
        <taxon>Brassica</taxon>
    </lineage>
</organism>
<dbReference type="Gramene" id="Bo2g115160.1">
    <property type="protein sequence ID" value="Bo2g115160.1"/>
    <property type="gene ID" value="Bo2g115160"/>
</dbReference>
<dbReference type="EnsemblPlants" id="Bo2g115160.1">
    <property type="protein sequence ID" value="Bo2g115160.1"/>
    <property type="gene ID" value="Bo2g115160"/>
</dbReference>
<feature type="compositionally biased region" description="Basic and acidic residues" evidence="1">
    <location>
        <begin position="284"/>
        <end position="307"/>
    </location>
</feature>
<reference evidence="2" key="2">
    <citation type="submission" date="2015-03" db="UniProtKB">
        <authorList>
            <consortium name="EnsemblPlants"/>
        </authorList>
    </citation>
    <scope>IDENTIFICATION</scope>
</reference>
<dbReference type="AlphaFoldDB" id="A0A0D3ATF3"/>